<dbReference type="InterPro" id="IPR011990">
    <property type="entry name" value="TPR-like_helical_dom_sf"/>
</dbReference>
<dbReference type="Pfam" id="PF13424">
    <property type="entry name" value="TPR_12"/>
    <property type="match status" value="3"/>
</dbReference>
<dbReference type="GO" id="GO:0003677">
    <property type="term" value="F:DNA binding"/>
    <property type="evidence" value="ECO:0007669"/>
    <property type="project" value="InterPro"/>
</dbReference>
<keyword evidence="9" id="KW-1185">Reference proteome</keyword>
<dbReference type="InterPro" id="IPR019734">
    <property type="entry name" value="TPR_rpt"/>
</dbReference>
<evidence type="ECO:0000256" key="2">
    <source>
        <dbReference type="ARBA" id="ARBA00022490"/>
    </source>
</evidence>
<keyword evidence="7" id="KW-0472">Membrane</keyword>
<evidence type="ECO:0000256" key="6">
    <source>
        <dbReference type="PROSITE-ProRule" id="PRU00339"/>
    </source>
</evidence>
<keyword evidence="2" id="KW-0963">Cytoplasm</keyword>
<dbReference type="Proteomes" id="UP000004095">
    <property type="component" value="Unassembled WGS sequence"/>
</dbReference>
<comment type="caution">
    <text evidence="8">The sequence shown here is derived from an EMBL/GenBank/DDBJ whole genome shotgun (WGS) entry which is preliminary data.</text>
</comment>
<evidence type="ECO:0000256" key="3">
    <source>
        <dbReference type="ARBA" id="ARBA00022737"/>
    </source>
</evidence>
<dbReference type="InterPro" id="IPR051476">
    <property type="entry name" value="Bac_ResReg_Asp_Phosphatase"/>
</dbReference>
<sequence>MNEVGINYNNLALIYSRKGAYKKALAHYQSALRTFRQSDQLLRASHVLNNMGLIYLNQSNYLQAAYYFNESLQIRKSLDDAFSIAVSYTNLGLLETRLGRYPEAIGYHLKALKHSKKLNNQYRAASSYNNIGVIYQEQNNFGLARQYYFKALRIFTQLEQKLELVEAYRDIAATYDLESKSDSAQQYFKQAFEVAQQIGDQKSLGLVYKDLGIFYRKKKQCNQSQEYLHQAKAIFTSLKNYRHLSSSQIALGQTYYDCGEYQKAQHVLEKGLELAKKKGDIETSGYSILSATYAKLGDYQKAYENHLLFKATTDSLFNRKNTRKIAQLEEQYRFQLQKDSIRVVNQREKAMLEIEKERQTFLNYLLLVGIFVLMIIGGVIARQYQLRLRKNQLIQTQQKALHQADLEKKQMQEAHLTKELELKNQSLMSHTLHILQKNNFLQEIKISLKELKKTKESNEQKELIKIQKIIDRGLGIEKDWKNFQYYFEETHPRFYKELNEQFADLSPNLLRLSALVRLNLSTQDISNILGISYRSTTMARYRLRKKLNLETDKNLCSFLMQFG</sequence>
<dbReference type="AlphaFoldDB" id="A1ZMC9"/>
<dbReference type="GO" id="GO:0006355">
    <property type="term" value="P:regulation of DNA-templated transcription"/>
    <property type="evidence" value="ECO:0007669"/>
    <property type="project" value="InterPro"/>
</dbReference>
<name>A1ZMC9_MICM2</name>
<organism evidence="8 9">
    <name type="scientific">Microscilla marina ATCC 23134</name>
    <dbReference type="NCBI Taxonomy" id="313606"/>
    <lineage>
        <taxon>Bacteria</taxon>
        <taxon>Pseudomonadati</taxon>
        <taxon>Bacteroidota</taxon>
        <taxon>Cytophagia</taxon>
        <taxon>Cytophagales</taxon>
        <taxon>Microscillaceae</taxon>
        <taxon>Microscilla</taxon>
    </lineage>
</organism>
<feature type="transmembrane region" description="Helical" evidence="7">
    <location>
        <begin position="361"/>
        <end position="381"/>
    </location>
</feature>
<feature type="repeat" description="TPR" evidence="6">
    <location>
        <begin position="245"/>
        <end position="278"/>
    </location>
</feature>
<dbReference type="eggNOG" id="COG0457">
    <property type="taxonomic scope" value="Bacteria"/>
</dbReference>
<comment type="subcellular location">
    <subcellularLocation>
        <location evidence="1">Cytoplasm</location>
    </subcellularLocation>
</comment>
<dbReference type="InterPro" id="IPR016032">
    <property type="entry name" value="Sig_transdc_resp-reg_C-effctor"/>
</dbReference>
<evidence type="ECO:0000256" key="1">
    <source>
        <dbReference type="ARBA" id="ARBA00004496"/>
    </source>
</evidence>
<dbReference type="PROSITE" id="PS50005">
    <property type="entry name" value="TPR"/>
    <property type="match status" value="3"/>
</dbReference>
<dbReference type="SUPFAM" id="SSF46894">
    <property type="entry name" value="C-terminal effector domain of the bipartite response regulators"/>
    <property type="match status" value="1"/>
</dbReference>
<dbReference type="PANTHER" id="PTHR46630">
    <property type="entry name" value="TETRATRICOPEPTIDE REPEAT PROTEIN 29"/>
    <property type="match status" value="1"/>
</dbReference>
<evidence type="ECO:0000313" key="8">
    <source>
        <dbReference type="EMBL" id="EAY28309.1"/>
    </source>
</evidence>
<evidence type="ECO:0000256" key="5">
    <source>
        <dbReference type="ARBA" id="ARBA00038253"/>
    </source>
</evidence>
<keyword evidence="7" id="KW-0812">Transmembrane</keyword>
<dbReference type="SMART" id="SM00028">
    <property type="entry name" value="TPR"/>
    <property type="match status" value="7"/>
</dbReference>
<feature type="repeat" description="TPR" evidence="6">
    <location>
        <begin position="125"/>
        <end position="158"/>
    </location>
</feature>
<dbReference type="Gene3D" id="1.25.40.10">
    <property type="entry name" value="Tetratricopeptide repeat domain"/>
    <property type="match status" value="2"/>
</dbReference>
<reference evidence="8 9" key="1">
    <citation type="submission" date="2007-01" db="EMBL/GenBank/DDBJ databases">
        <authorList>
            <person name="Haygood M."/>
            <person name="Podell S."/>
            <person name="Anderson C."/>
            <person name="Hopkinson B."/>
            <person name="Roe K."/>
            <person name="Barbeau K."/>
            <person name="Gaasterland T."/>
            <person name="Ferriera S."/>
            <person name="Johnson J."/>
            <person name="Kravitz S."/>
            <person name="Beeson K."/>
            <person name="Sutton G."/>
            <person name="Rogers Y.-H."/>
            <person name="Friedman R."/>
            <person name="Frazier M."/>
            <person name="Venter J.C."/>
        </authorList>
    </citation>
    <scope>NUCLEOTIDE SEQUENCE [LARGE SCALE GENOMIC DNA]</scope>
    <source>
        <strain evidence="8 9">ATCC 23134</strain>
    </source>
</reference>
<accession>A1ZMC9</accession>
<dbReference type="SUPFAM" id="SSF48452">
    <property type="entry name" value="TPR-like"/>
    <property type="match status" value="2"/>
</dbReference>
<protein>
    <submittedName>
        <fullName evidence="8">Putative ggdef family protein</fullName>
    </submittedName>
</protein>
<evidence type="ECO:0000256" key="7">
    <source>
        <dbReference type="SAM" id="Phobius"/>
    </source>
</evidence>
<evidence type="ECO:0000256" key="4">
    <source>
        <dbReference type="ARBA" id="ARBA00022803"/>
    </source>
</evidence>
<gene>
    <name evidence="8" type="ORF">M23134_03861</name>
</gene>
<keyword evidence="7" id="KW-1133">Transmembrane helix</keyword>
<proteinExistence type="inferred from homology"/>
<dbReference type="EMBL" id="AAWS01000016">
    <property type="protein sequence ID" value="EAY28309.1"/>
    <property type="molecule type" value="Genomic_DNA"/>
</dbReference>
<evidence type="ECO:0000313" key="9">
    <source>
        <dbReference type="Proteomes" id="UP000004095"/>
    </source>
</evidence>
<comment type="similarity">
    <text evidence="5">Belongs to the Rap family.</text>
</comment>
<dbReference type="GO" id="GO:0005737">
    <property type="term" value="C:cytoplasm"/>
    <property type="evidence" value="ECO:0007669"/>
    <property type="project" value="UniProtKB-SubCell"/>
</dbReference>
<keyword evidence="3" id="KW-0677">Repeat</keyword>
<dbReference type="PANTHER" id="PTHR46630:SF1">
    <property type="entry name" value="TETRATRICOPEPTIDE REPEAT PROTEIN 29"/>
    <property type="match status" value="1"/>
</dbReference>
<feature type="repeat" description="TPR" evidence="6">
    <location>
        <begin position="45"/>
        <end position="78"/>
    </location>
</feature>
<keyword evidence="4 6" id="KW-0802">TPR repeat</keyword>